<keyword evidence="7 11" id="KW-0328">Glycosyltransferase</keyword>
<comment type="function">
    <text evidence="1">Catalyzes the synthesis of alpha-ribazole-5'-phosphate from nicotinate mononucleotide (NAMN) and 5,6-dimethylbenzimidazole (DMB).</text>
</comment>
<evidence type="ECO:0000256" key="1">
    <source>
        <dbReference type="ARBA" id="ARBA00002197"/>
    </source>
</evidence>
<evidence type="ECO:0000256" key="9">
    <source>
        <dbReference type="ARBA" id="ARBA00047340"/>
    </source>
</evidence>
<gene>
    <name evidence="11" type="primary">cobT</name>
    <name evidence="11" type="ORF">E1963_12075</name>
</gene>
<dbReference type="Proteomes" id="UP000295710">
    <property type="component" value="Unassembled WGS sequence"/>
</dbReference>
<dbReference type="EC" id="2.4.2.21" evidence="4 10"/>
<protein>
    <recommendedName>
        <fullName evidence="5 10">Nicotinate-nucleotide--dimethylbenzimidazole phosphoribosyltransferase</fullName>
        <ecNumber evidence="4 10">2.4.2.21</ecNumber>
    </recommendedName>
</protein>
<evidence type="ECO:0000256" key="8">
    <source>
        <dbReference type="ARBA" id="ARBA00022679"/>
    </source>
</evidence>
<dbReference type="InterPro" id="IPR036087">
    <property type="entry name" value="Nict_dMeBzImd_PRibTrfase_sf"/>
</dbReference>
<name>A0A4R4FCZ8_9FIRM</name>
<dbReference type="FunFam" id="3.40.50.10210:FF:000001">
    <property type="entry name" value="Nicotinate-nucleotide--dimethylbenzimidazole phosphoribosyltransferase"/>
    <property type="match status" value="1"/>
</dbReference>
<dbReference type="NCBIfam" id="TIGR03160">
    <property type="entry name" value="cobT_DBIPRT"/>
    <property type="match status" value="1"/>
</dbReference>
<accession>A0A4R4FCZ8</accession>
<evidence type="ECO:0000256" key="7">
    <source>
        <dbReference type="ARBA" id="ARBA00022676"/>
    </source>
</evidence>
<keyword evidence="8 11" id="KW-0808">Transferase</keyword>
<comment type="pathway">
    <text evidence="2">Nucleoside biosynthesis; alpha-ribazole biosynthesis; alpha-ribazole from 5,6-dimethylbenzimidazole: step 1/2.</text>
</comment>
<comment type="similarity">
    <text evidence="3">Belongs to the CobT family.</text>
</comment>
<dbReference type="NCBIfam" id="NF000996">
    <property type="entry name" value="PRK00105.1"/>
    <property type="match status" value="1"/>
</dbReference>
<dbReference type="CDD" id="cd02439">
    <property type="entry name" value="DMB-PRT_CobT"/>
    <property type="match status" value="1"/>
</dbReference>
<dbReference type="SUPFAM" id="SSF52733">
    <property type="entry name" value="Nicotinate mononucleotide:5,6-dimethylbenzimidazole phosphoribosyltransferase (CobT)"/>
    <property type="match status" value="1"/>
</dbReference>
<evidence type="ECO:0000256" key="10">
    <source>
        <dbReference type="NCBIfam" id="TIGR03160"/>
    </source>
</evidence>
<evidence type="ECO:0000313" key="11">
    <source>
        <dbReference type="EMBL" id="TDA21454.1"/>
    </source>
</evidence>
<dbReference type="EMBL" id="SMMX01000009">
    <property type="protein sequence ID" value="TDA21454.1"/>
    <property type="molecule type" value="Genomic_DNA"/>
</dbReference>
<dbReference type="InterPro" id="IPR017846">
    <property type="entry name" value="Nict_dMeBzImd_PRibTrfase_bact"/>
</dbReference>
<evidence type="ECO:0000256" key="6">
    <source>
        <dbReference type="ARBA" id="ARBA00022573"/>
    </source>
</evidence>
<dbReference type="PANTHER" id="PTHR43463">
    <property type="entry name" value="NICOTINATE-NUCLEOTIDE--DIMETHYLBENZIMIDAZOLE PHOSPHORIBOSYLTRANSFERASE"/>
    <property type="match status" value="1"/>
</dbReference>
<evidence type="ECO:0000256" key="2">
    <source>
        <dbReference type="ARBA" id="ARBA00005049"/>
    </source>
</evidence>
<evidence type="ECO:0000313" key="12">
    <source>
        <dbReference type="Proteomes" id="UP000295710"/>
    </source>
</evidence>
<dbReference type="AlphaFoldDB" id="A0A4R4FCZ8"/>
<keyword evidence="12" id="KW-1185">Reference proteome</keyword>
<evidence type="ECO:0000256" key="3">
    <source>
        <dbReference type="ARBA" id="ARBA00007110"/>
    </source>
</evidence>
<dbReference type="GO" id="GO:0009236">
    <property type="term" value="P:cobalamin biosynthetic process"/>
    <property type="evidence" value="ECO:0007669"/>
    <property type="project" value="UniProtKB-UniRule"/>
</dbReference>
<dbReference type="InterPro" id="IPR023195">
    <property type="entry name" value="Nict_dMeBzImd_PRibTrfase_N"/>
</dbReference>
<dbReference type="GO" id="GO:0008939">
    <property type="term" value="F:nicotinate-nucleotide-dimethylbenzimidazole phosphoribosyltransferase activity"/>
    <property type="evidence" value="ECO:0007669"/>
    <property type="project" value="UniProtKB-UniRule"/>
</dbReference>
<keyword evidence="6" id="KW-0169">Cobalamin biosynthesis</keyword>
<sequence length="348" mass="37303">MLRGMILPADRVSMEMARRRWNTVAKPLFSLGKLEDAVIRIAGMKRDARFTLQKKGLIIMCADNGVVEEGVTQTGQEVTAVVADNFTKKAASVAIMSEVAGVDLFPVDIGMAVDVPSVTKPEDKVAYGTKNMRKEPAMTRDQVWQAVLTGIRMVSRLKAEGYDIAATGEMGIGNTTTSSAVASVLLEKPVEEVTGKGAGLSSEGLEQKIAVIRQAVRLHRPDKDDVLDVLSKVGGLDIAGLTGVYLGGALMHMPVVVDGFISAVAALCAVRLVPDARDYMLPSHVSKEPAGQMLLDALGMSPYLTCDMNLGEGSGAVAVLPLLDMGLLVYSRMSTFEEINVEQYEMLR</sequence>
<dbReference type="Gene3D" id="1.10.1610.10">
    <property type="match status" value="1"/>
</dbReference>
<dbReference type="Pfam" id="PF02277">
    <property type="entry name" value="DBI_PRT"/>
    <property type="match status" value="1"/>
</dbReference>
<reference evidence="11 12" key="1">
    <citation type="journal article" date="2016" name="Nat. Microbiol.">
        <title>The Mouse Intestinal Bacterial Collection (miBC) provides host-specific insight into cultured diversity and functional potential of the gut microbiota.</title>
        <authorList>
            <person name="Lagkouvardos I."/>
            <person name="Pukall R."/>
            <person name="Abt B."/>
            <person name="Foesel B.U."/>
            <person name="Meier-Kolthoff J.P."/>
            <person name="Kumar N."/>
            <person name="Bresciani A."/>
            <person name="Martinez I."/>
            <person name="Just S."/>
            <person name="Ziegler C."/>
            <person name="Brugiroux S."/>
            <person name="Garzetti D."/>
            <person name="Wenning M."/>
            <person name="Bui T.P."/>
            <person name="Wang J."/>
            <person name="Hugenholtz F."/>
            <person name="Plugge C.M."/>
            <person name="Peterson D.A."/>
            <person name="Hornef M.W."/>
            <person name="Baines J.F."/>
            <person name="Smidt H."/>
            <person name="Walter J."/>
            <person name="Kristiansen K."/>
            <person name="Nielsen H.B."/>
            <person name="Haller D."/>
            <person name="Overmann J."/>
            <person name="Stecher B."/>
            <person name="Clavel T."/>
        </authorList>
    </citation>
    <scope>NUCLEOTIDE SEQUENCE [LARGE SCALE GENOMIC DNA]</scope>
    <source>
        <strain evidence="11 12">DSM 28560</strain>
    </source>
</reference>
<proteinExistence type="inferred from homology"/>
<comment type="caution">
    <text evidence="11">The sequence shown here is derived from an EMBL/GenBank/DDBJ whole genome shotgun (WGS) entry which is preliminary data.</text>
</comment>
<comment type="catalytic activity">
    <reaction evidence="9">
        <text>5,6-dimethylbenzimidazole + nicotinate beta-D-ribonucleotide = alpha-ribazole 5'-phosphate + nicotinate + H(+)</text>
        <dbReference type="Rhea" id="RHEA:11196"/>
        <dbReference type="ChEBI" id="CHEBI:15378"/>
        <dbReference type="ChEBI" id="CHEBI:15890"/>
        <dbReference type="ChEBI" id="CHEBI:32544"/>
        <dbReference type="ChEBI" id="CHEBI:57502"/>
        <dbReference type="ChEBI" id="CHEBI:57918"/>
        <dbReference type="EC" id="2.4.2.21"/>
    </reaction>
</comment>
<dbReference type="UniPathway" id="UPA00061">
    <property type="reaction ID" value="UER00516"/>
</dbReference>
<dbReference type="PANTHER" id="PTHR43463:SF1">
    <property type="entry name" value="NICOTINATE-NUCLEOTIDE--DIMETHYLBENZIMIDAZOLE PHOSPHORIBOSYLTRANSFERASE"/>
    <property type="match status" value="1"/>
</dbReference>
<dbReference type="Gene3D" id="3.40.50.10210">
    <property type="match status" value="1"/>
</dbReference>
<evidence type="ECO:0000256" key="5">
    <source>
        <dbReference type="ARBA" id="ARBA00015486"/>
    </source>
</evidence>
<evidence type="ECO:0000256" key="4">
    <source>
        <dbReference type="ARBA" id="ARBA00011991"/>
    </source>
</evidence>
<dbReference type="InterPro" id="IPR003200">
    <property type="entry name" value="Nict_dMeBzImd_PRibTrfase"/>
</dbReference>
<organism evidence="11 12">
    <name type="scientific">Extibacter muris</name>
    <dbReference type="NCBI Taxonomy" id="1796622"/>
    <lineage>
        <taxon>Bacteria</taxon>
        <taxon>Bacillati</taxon>
        <taxon>Bacillota</taxon>
        <taxon>Clostridia</taxon>
        <taxon>Lachnospirales</taxon>
        <taxon>Lachnospiraceae</taxon>
        <taxon>Extibacter</taxon>
    </lineage>
</organism>